<evidence type="ECO:0000313" key="2">
    <source>
        <dbReference type="EMBL" id="MEV0971569.1"/>
    </source>
</evidence>
<accession>A0ABV3GIV7</accession>
<dbReference type="Pfam" id="PF04073">
    <property type="entry name" value="tRNA_edit"/>
    <property type="match status" value="1"/>
</dbReference>
<name>A0ABV3GIV7_MICGL</name>
<protein>
    <submittedName>
        <fullName evidence="2">YbaK/EbsC family protein</fullName>
    </submittedName>
</protein>
<reference evidence="2 3" key="1">
    <citation type="submission" date="2024-06" db="EMBL/GenBank/DDBJ databases">
        <title>The Natural Products Discovery Center: Release of the First 8490 Sequenced Strains for Exploring Actinobacteria Biosynthetic Diversity.</title>
        <authorList>
            <person name="Kalkreuter E."/>
            <person name="Kautsar S.A."/>
            <person name="Yang D."/>
            <person name="Bader C.D."/>
            <person name="Teijaro C.N."/>
            <person name="Fluegel L."/>
            <person name="Davis C.M."/>
            <person name="Simpson J.R."/>
            <person name="Lauterbach L."/>
            <person name="Steele A.D."/>
            <person name="Gui C."/>
            <person name="Meng S."/>
            <person name="Li G."/>
            <person name="Viehrig K."/>
            <person name="Ye F."/>
            <person name="Su P."/>
            <person name="Kiefer A.F."/>
            <person name="Nichols A."/>
            <person name="Cepeda A.J."/>
            <person name="Yan W."/>
            <person name="Fan B."/>
            <person name="Jiang Y."/>
            <person name="Adhikari A."/>
            <person name="Zheng C.-J."/>
            <person name="Schuster L."/>
            <person name="Cowan T.M."/>
            <person name="Smanski M.J."/>
            <person name="Chevrette M.G."/>
            <person name="De Carvalho L.P.S."/>
            <person name="Shen B."/>
        </authorList>
    </citation>
    <scope>NUCLEOTIDE SEQUENCE [LARGE SCALE GENOMIC DNA]</scope>
    <source>
        <strain evidence="2 3">NPDC050100</strain>
    </source>
</reference>
<dbReference type="SUPFAM" id="SSF55826">
    <property type="entry name" value="YbaK/ProRS associated domain"/>
    <property type="match status" value="1"/>
</dbReference>
<dbReference type="Proteomes" id="UP001551675">
    <property type="component" value="Unassembled WGS sequence"/>
</dbReference>
<proteinExistence type="predicted"/>
<dbReference type="InterPro" id="IPR036754">
    <property type="entry name" value="YbaK/aa-tRNA-synt-asso_dom_sf"/>
</dbReference>
<dbReference type="RefSeq" id="WP_061256107.1">
    <property type="nucleotide sequence ID" value="NZ_JBFALK010000013.1"/>
</dbReference>
<evidence type="ECO:0000313" key="3">
    <source>
        <dbReference type="Proteomes" id="UP001551675"/>
    </source>
</evidence>
<sequence length="178" mass="18651">MKDALAIHRWLLAHQIHHEIVRLPRPLTCADELPEVLDAPASRCVCVTVFEAVTRGVAEPVAVVGAAGTVPAPSAVAAVLGADRVSTASAFVVNSVTDYAAGLVCPLLLPDGLAVLVDQRLADGPHPEESVYTATGERRTALRIRAARLFSLVAGKPADLTVPRPRGLTTLASPMRTA</sequence>
<organism evidence="2 3">
    <name type="scientific">Microtetraspora glauca</name>
    <dbReference type="NCBI Taxonomy" id="1996"/>
    <lineage>
        <taxon>Bacteria</taxon>
        <taxon>Bacillati</taxon>
        <taxon>Actinomycetota</taxon>
        <taxon>Actinomycetes</taxon>
        <taxon>Streptosporangiales</taxon>
        <taxon>Streptosporangiaceae</taxon>
        <taxon>Microtetraspora</taxon>
    </lineage>
</organism>
<dbReference type="InterPro" id="IPR007214">
    <property type="entry name" value="YbaK/aa-tRNA-synth-assoc-dom"/>
</dbReference>
<dbReference type="EMBL" id="JBFALK010000013">
    <property type="protein sequence ID" value="MEV0971569.1"/>
    <property type="molecule type" value="Genomic_DNA"/>
</dbReference>
<dbReference type="Gene3D" id="3.90.960.10">
    <property type="entry name" value="YbaK/aminoacyl-tRNA synthetase-associated domain"/>
    <property type="match status" value="1"/>
</dbReference>
<keyword evidence="3" id="KW-1185">Reference proteome</keyword>
<evidence type="ECO:0000259" key="1">
    <source>
        <dbReference type="Pfam" id="PF04073"/>
    </source>
</evidence>
<feature type="domain" description="YbaK/aminoacyl-tRNA synthetase-associated" evidence="1">
    <location>
        <begin position="31"/>
        <end position="149"/>
    </location>
</feature>
<gene>
    <name evidence="2" type="ORF">AB0I59_23380</name>
</gene>
<comment type="caution">
    <text evidence="2">The sequence shown here is derived from an EMBL/GenBank/DDBJ whole genome shotgun (WGS) entry which is preliminary data.</text>
</comment>